<proteinExistence type="predicted"/>
<evidence type="ECO:0000259" key="1">
    <source>
        <dbReference type="Pfam" id="PF12867"/>
    </source>
</evidence>
<dbReference type="RefSeq" id="WP_231006847.1">
    <property type="nucleotide sequence ID" value="NZ_JAJNEC010000005.1"/>
</dbReference>
<dbReference type="InterPro" id="IPR034660">
    <property type="entry name" value="DinB/YfiT-like"/>
</dbReference>
<evidence type="ECO:0000313" key="2">
    <source>
        <dbReference type="EMBL" id="MCD2424636.1"/>
    </source>
</evidence>
<organism evidence="2 3">
    <name type="scientific">Niabella pedocola</name>
    <dbReference type="NCBI Taxonomy" id="1752077"/>
    <lineage>
        <taxon>Bacteria</taxon>
        <taxon>Pseudomonadati</taxon>
        <taxon>Bacteroidota</taxon>
        <taxon>Chitinophagia</taxon>
        <taxon>Chitinophagales</taxon>
        <taxon>Chitinophagaceae</taxon>
        <taxon>Niabella</taxon>
    </lineage>
</organism>
<dbReference type="Gene3D" id="1.20.120.450">
    <property type="entry name" value="dinb family like domain"/>
    <property type="match status" value="1"/>
</dbReference>
<comment type="caution">
    <text evidence="2">The sequence shown here is derived from an EMBL/GenBank/DDBJ whole genome shotgun (WGS) entry which is preliminary data.</text>
</comment>
<sequence length="171" mass="19465">MLSIAKLLSAFNSSITLWIGYLDAYTLQQLQRRPAPGSWSLGQVYKHLISDTEFYVSQMKAALETDKYSDEKMTPAAAAMFAANSFPNQQLENPFNDINLPQPTNKEQLLQQLTALNKNVHQLFRNAGHKGGKTLHPGFQYFSAAEWLQFADMHLRHHLRQKERIDAMISA</sequence>
<dbReference type="InterPro" id="IPR024775">
    <property type="entry name" value="DinB-like"/>
</dbReference>
<dbReference type="Pfam" id="PF12867">
    <property type="entry name" value="DinB_2"/>
    <property type="match status" value="1"/>
</dbReference>
<dbReference type="SUPFAM" id="SSF109854">
    <property type="entry name" value="DinB/YfiT-like putative metalloenzymes"/>
    <property type="match status" value="1"/>
</dbReference>
<feature type="domain" description="DinB-like" evidence="1">
    <location>
        <begin position="19"/>
        <end position="161"/>
    </location>
</feature>
<dbReference type="EMBL" id="JAJNEC010000005">
    <property type="protein sequence ID" value="MCD2424636.1"/>
    <property type="molecule type" value="Genomic_DNA"/>
</dbReference>
<protein>
    <submittedName>
        <fullName evidence="2">DinB family protein</fullName>
    </submittedName>
</protein>
<gene>
    <name evidence="2" type="ORF">LQ567_17780</name>
</gene>
<dbReference type="Proteomes" id="UP001199816">
    <property type="component" value="Unassembled WGS sequence"/>
</dbReference>
<accession>A0ABS8PU85</accession>
<keyword evidence="3" id="KW-1185">Reference proteome</keyword>
<evidence type="ECO:0000313" key="3">
    <source>
        <dbReference type="Proteomes" id="UP001199816"/>
    </source>
</evidence>
<name>A0ABS8PU85_9BACT</name>
<reference evidence="2 3" key="1">
    <citation type="submission" date="2021-11" db="EMBL/GenBank/DDBJ databases">
        <title>Genomic of Niabella pedocola.</title>
        <authorList>
            <person name="Wu T."/>
        </authorList>
    </citation>
    <scope>NUCLEOTIDE SEQUENCE [LARGE SCALE GENOMIC DNA]</scope>
    <source>
        <strain evidence="2 3">JCM 31011</strain>
    </source>
</reference>